<dbReference type="GO" id="GO:0003824">
    <property type="term" value="F:catalytic activity"/>
    <property type="evidence" value="ECO:0007669"/>
    <property type="project" value="UniProtKB-ARBA"/>
</dbReference>
<evidence type="ECO:0000259" key="1">
    <source>
        <dbReference type="Pfam" id="PF12697"/>
    </source>
</evidence>
<dbReference type="InterPro" id="IPR029058">
    <property type="entry name" value="AB_hydrolase_fold"/>
</dbReference>
<dbReference type="AlphaFoldDB" id="A0A852RKP3"/>
<dbReference type="Gene3D" id="3.40.50.1820">
    <property type="entry name" value="alpha/beta hydrolase"/>
    <property type="match status" value="1"/>
</dbReference>
<proteinExistence type="predicted"/>
<dbReference type="SUPFAM" id="SSF53474">
    <property type="entry name" value="alpha/beta-Hydrolases"/>
    <property type="match status" value="1"/>
</dbReference>
<reference evidence="2 3" key="1">
    <citation type="submission" date="2020-07" db="EMBL/GenBank/DDBJ databases">
        <title>Sequencing the genomes of 1000 actinobacteria strains.</title>
        <authorList>
            <person name="Klenk H.-P."/>
        </authorList>
    </citation>
    <scope>NUCLEOTIDE SEQUENCE [LARGE SCALE GENOMIC DNA]</scope>
    <source>
        <strain evidence="2 3">DSM 19082</strain>
    </source>
</reference>
<dbReference type="RefSeq" id="WP_179725804.1">
    <property type="nucleotide sequence ID" value="NZ_BAABEF010000001.1"/>
</dbReference>
<dbReference type="Proteomes" id="UP000582231">
    <property type="component" value="Unassembled WGS sequence"/>
</dbReference>
<evidence type="ECO:0000313" key="3">
    <source>
        <dbReference type="Proteomes" id="UP000582231"/>
    </source>
</evidence>
<dbReference type="Pfam" id="PF12697">
    <property type="entry name" value="Abhydrolase_6"/>
    <property type="match status" value="1"/>
</dbReference>
<feature type="domain" description="AB hydrolase-1" evidence="1">
    <location>
        <begin position="5"/>
        <end position="213"/>
    </location>
</feature>
<evidence type="ECO:0000313" key="2">
    <source>
        <dbReference type="EMBL" id="NYD29430.1"/>
    </source>
</evidence>
<protein>
    <submittedName>
        <fullName evidence="2">Pimeloyl-ACP methyl ester carboxylesterase</fullName>
    </submittedName>
</protein>
<gene>
    <name evidence="2" type="ORF">BJ958_000976</name>
</gene>
<keyword evidence="3" id="KW-1185">Reference proteome</keyword>
<organism evidence="2 3">
    <name type="scientific">Nocardioides kongjuensis</name>
    <dbReference type="NCBI Taxonomy" id="349522"/>
    <lineage>
        <taxon>Bacteria</taxon>
        <taxon>Bacillati</taxon>
        <taxon>Actinomycetota</taxon>
        <taxon>Actinomycetes</taxon>
        <taxon>Propionibacteriales</taxon>
        <taxon>Nocardioidaceae</taxon>
        <taxon>Nocardioides</taxon>
    </lineage>
</organism>
<comment type="caution">
    <text evidence="2">The sequence shown here is derived from an EMBL/GenBank/DDBJ whole genome shotgun (WGS) entry which is preliminary data.</text>
</comment>
<sequence>MTEPVLFLSGSGLPAWIWDEVRAGLGESCVAPRPDAPTAGPVEYAAAALAAVEWPRFTVVAHSVGGVVAQALLAAAADRVTGVLGVAAVWPSPGRSFTGALPAPQRWLLPVILRLAGTRPPEKQLRTGLGAGLPAATVDRLVADFTPEARRLFVTPAPSGGVPGRAGYVHTTADRDVPPALQRTSAAALGGDFRRELATGHLPMLADPAGLLAAVTDFTRAA</sequence>
<accession>A0A852RKP3</accession>
<dbReference type="InterPro" id="IPR000073">
    <property type="entry name" value="AB_hydrolase_1"/>
</dbReference>
<name>A0A852RKP3_9ACTN</name>
<dbReference type="EMBL" id="JACCBF010000001">
    <property type="protein sequence ID" value="NYD29430.1"/>
    <property type="molecule type" value="Genomic_DNA"/>
</dbReference>